<name>A0A1N6DTW1_9BACT</name>
<comment type="subcellular location">
    <subcellularLocation>
        <location evidence="1">Cell envelope</location>
    </subcellularLocation>
</comment>
<dbReference type="PROSITE" id="PS51352">
    <property type="entry name" value="THIOREDOXIN_2"/>
    <property type="match status" value="1"/>
</dbReference>
<dbReference type="EMBL" id="FSRA01000001">
    <property type="protein sequence ID" value="SIN74248.1"/>
    <property type="molecule type" value="Genomic_DNA"/>
</dbReference>
<dbReference type="SUPFAM" id="SSF52833">
    <property type="entry name" value="Thioredoxin-like"/>
    <property type="match status" value="1"/>
</dbReference>
<dbReference type="CDD" id="cd02966">
    <property type="entry name" value="TlpA_like_family"/>
    <property type="match status" value="1"/>
</dbReference>
<dbReference type="Gene3D" id="3.40.30.10">
    <property type="entry name" value="Glutaredoxin"/>
    <property type="match status" value="1"/>
</dbReference>
<dbReference type="STRING" id="536979.SAMN04488055_1078"/>
<protein>
    <submittedName>
        <fullName evidence="6">Thiol-disulfide isomerase or thioredoxin</fullName>
    </submittedName>
</protein>
<accession>A0A1N6DTW1</accession>
<proteinExistence type="predicted"/>
<evidence type="ECO:0000313" key="7">
    <source>
        <dbReference type="Proteomes" id="UP000185003"/>
    </source>
</evidence>
<dbReference type="InterPro" id="IPR036249">
    <property type="entry name" value="Thioredoxin-like_sf"/>
</dbReference>
<feature type="domain" description="Thioredoxin" evidence="5">
    <location>
        <begin position="247"/>
        <end position="400"/>
    </location>
</feature>
<keyword evidence="4" id="KW-0676">Redox-active center</keyword>
<dbReference type="GO" id="GO:0016853">
    <property type="term" value="F:isomerase activity"/>
    <property type="evidence" value="ECO:0007669"/>
    <property type="project" value="UniProtKB-KW"/>
</dbReference>
<keyword evidence="6" id="KW-0413">Isomerase</keyword>
<evidence type="ECO:0000256" key="2">
    <source>
        <dbReference type="ARBA" id="ARBA00022748"/>
    </source>
</evidence>
<keyword evidence="3" id="KW-1015">Disulfide bond</keyword>
<evidence type="ECO:0000256" key="4">
    <source>
        <dbReference type="ARBA" id="ARBA00023284"/>
    </source>
</evidence>
<reference evidence="6 7" key="1">
    <citation type="submission" date="2016-11" db="EMBL/GenBank/DDBJ databases">
        <authorList>
            <person name="Jaros S."/>
            <person name="Januszkiewicz K."/>
            <person name="Wedrychowicz H."/>
        </authorList>
    </citation>
    <scope>NUCLEOTIDE SEQUENCE [LARGE SCALE GENOMIC DNA]</scope>
    <source>
        <strain evidence="6 7">DSM 24787</strain>
    </source>
</reference>
<dbReference type="PANTHER" id="PTHR42852:SF6">
    <property type="entry name" value="THIOL:DISULFIDE INTERCHANGE PROTEIN DSBE"/>
    <property type="match status" value="1"/>
</dbReference>
<gene>
    <name evidence="6" type="ORF">SAMN04488055_1078</name>
</gene>
<keyword evidence="2" id="KW-0201">Cytochrome c-type biogenesis</keyword>
<dbReference type="InterPro" id="IPR050553">
    <property type="entry name" value="Thioredoxin_ResA/DsbE_sf"/>
</dbReference>
<evidence type="ECO:0000256" key="1">
    <source>
        <dbReference type="ARBA" id="ARBA00004196"/>
    </source>
</evidence>
<dbReference type="PANTHER" id="PTHR42852">
    <property type="entry name" value="THIOL:DISULFIDE INTERCHANGE PROTEIN DSBE"/>
    <property type="match status" value="1"/>
</dbReference>
<organism evidence="6 7">
    <name type="scientific">Chitinophaga niabensis</name>
    <dbReference type="NCBI Taxonomy" id="536979"/>
    <lineage>
        <taxon>Bacteria</taxon>
        <taxon>Pseudomonadati</taxon>
        <taxon>Bacteroidota</taxon>
        <taxon>Chitinophagia</taxon>
        <taxon>Chitinophagales</taxon>
        <taxon>Chitinophagaceae</taxon>
        <taxon>Chitinophaga</taxon>
    </lineage>
</organism>
<dbReference type="GO" id="GO:0030313">
    <property type="term" value="C:cell envelope"/>
    <property type="evidence" value="ECO:0007669"/>
    <property type="project" value="UniProtKB-SubCell"/>
</dbReference>
<dbReference type="GO" id="GO:0017004">
    <property type="term" value="P:cytochrome complex assembly"/>
    <property type="evidence" value="ECO:0007669"/>
    <property type="project" value="UniProtKB-KW"/>
</dbReference>
<keyword evidence="7" id="KW-1185">Reference proteome</keyword>
<dbReference type="InterPro" id="IPR013766">
    <property type="entry name" value="Thioredoxin_domain"/>
</dbReference>
<dbReference type="AlphaFoldDB" id="A0A1N6DTW1"/>
<sequence length="400" mass="45737">MRFYSGYILVNLLLICSTVSLAQERIVKAGMKPITYMRGTGRTITVLKELQVWCKGAQPDSVLWAVRYASRGDTSCEDLAATLKVLTKREGRNLKLAILRHYNPFLSKDVVLSYVSDSLKKWNRSNYPDDAVPPVVLELPFCINSRITLRPSEIYFFPFNTGIGYPDTCLNEMPLAASIGRSGVVELGSTELYFNKPTYNSPDEKISIMVKQNGKVQEDKIVDQLVYKNKYKLTDTLVIGKELFRIDSIGGDWENVYLRRLKSGTLQAKMPEAYMRQLAPYFKNAEEYLMLDFWGTWCKPCIAAMPELRELHSKVRSRVPFVSVCFDNPENYTRAKEIFAENKLEWPQIFSSMKDREHTIVGALSVTVFPTYMLVKKNGDIFFSSGPTGFRELNEIVLKH</sequence>
<dbReference type="InterPro" id="IPR012336">
    <property type="entry name" value="Thioredoxin-like_fold"/>
</dbReference>
<evidence type="ECO:0000259" key="5">
    <source>
        <dbReference type="PROSITE" id="PS51352"/>
    </source>
</evidence>
<evidence type="ECO:0000313" key="6">
    <source>
        <dbReference type="EMBL" id="SIN74248.1"/>
    </source>
</evidence>
<dbReference type="Pfam" id="PF13905">
    <property type="entry name" value="Thioredoxin_8"/>
    <property type="match status" value="1"/>
</dbReference>
<dbReference type="Proteomes" id="UP000185003">
    <property type="component" value="Unassembled WGS sequence"/>
</dbReference>
<evidence type="ECO:0000256" key="3">
    <source>
        <dbReference type="ARBA" id="ARBA00023157"/>
    </source>
</evidence>